<name>A0A511Z1T1_9CELL</name>
<dbReference type="Pfam" id="PF11578">
    <property type="entry name" value="DUF3237"/>
    <property type="match status" value="1"/>
</dbReference>
<accession>A0A511Z1T1</accession>
<evidence type="ECO:0000313" key="2">
    <source>
        <dbReference type="Proteomes" id="UP000321484"/>
    </source>
</evidence>
<dbReference type="InterPro" id="IPR020915">
    <property type="entry name" value="UPF0311"/>
</dbReference>
<dbReference type="OrthoDB" id="3368702at2"/>
<keyword evidence="2" id="KW-1185">Reference proteome</keyword>
<gene>
    <name evidence="1" type="ORF">AFE02nite_31460</name>
</gene>
<protein>
    <submittedName>
        <fullName evidence="1">UPF0311 protein</fullName>
    </submittedName>
</protein>
<organism evidence="1 2">
    <name type="scientific">Actinotalea fermentans</name>
    <dbReference type="NCBI Taxonomy" id="43671"/>
    <lineage>
        <taxon>Bacteria</taxon>
        <taxon>Bacillati</taxon>
        <taxon>Actinomycetota</taxon>
        <taxon>Actinomycetes</taxon>
        <taxon>Micrococcales</taxon>
        <taxon>Cellulomonadaceae</taxon>
        <taxon>Actinotalea</taxon>
    </lineage>
</organism>
<evidence type="ECO:0000313" key="1">
    <source>
        <dbReference type="EMBL" id="GEN81412.1"/>
    </source>
</evidence>
<sequence length="141" mass="14619">MTALASTPLFTAEILLGPVVEVGPTPTGFRRVIPIVGGTVSGRLAGEVLPGGADWNLERPDGSTELWARYELRLVDGTVVSVVNTALLAPGADVPFLTHPVFEVGDDGPVALRWGLYVGVLTPAADGGSVHLDVLRMAPPA</sequence>
<dbReference type="PANTHER" id="PTHR37315:SF1">
    <property type="entry name" value="UPF0311 PROTEIN BLR7842"/>
    <property type="match status" value="1"/>
</dbReference>
<dbReference type="AlphaFoldDB" id="A0A511Z1T1"/>
<dbReference type="RefSeq" id="WP_052113754.1">
    <property type="nucleotide sequence ID" value="NZ_BJYK01000012.1"/>
</dbReference>
<comment type="caution">
    <text evidence="1">The sequence shown here is derived from an EMBL/GenBank/DDBJ whole genome shotgun (WGS) entry which is preliminary data.</text>
</comment>
<proteinExistence type="predicted"/>
<dbReference type="Gene3D" id="2.40.160.20">
    <property type="match status" value="1"/>
</dbReference>
<reference evidence="1 2" key="1">
    <citation type="submission" date="2019-07" db="EMBL/GenBank/DDBJ databases">
        <title>Whole genome shotgun sequence of Actinotalea fermentans NBRC 105374.</title>
        <authorList>
            <person name="Hosoyama A."/>
            <person name="Uohara A."/>
            <person name="Ohji S."/>
            <person name="Ichikawa N."/>
        </authorList>
    </citation>
    <scope>NUCLEOTIDE SEQUENCE [LARGE SCALE GENOMIC DNA]</scope>
    <source>
        <strain evidence="1 2">NBRC 105374</strain>
    </source>
</reference>
<dbReference type="Proteomes" id="UP000321484">
    <property type="component" value="Unassembled WGS sequence"/>
</dbReference>
<dbReference type="EMBL" id="BJYK01000012">
    <property type="protein sequence ID" value="GEN81412.1"/>
    <property type="molecule type" value="Genomic_DNA"/>
</dbReference>
<dbReference type="PANTHER" id="PTHR37315">
    <property type="entry name" value="UPF0311 PROTEIN BLR7842"/>
    <property type="match status" value="1"/>
</dbReference>